<evidence type="ECO:0000256" key="2">
    <source>
        <dbReference type="ARBA" id="ARBA00012150"/>
    </source>
</evidence>
<feature type="active site" evidence="4">
    <location>
        <position position="37"/>
    </location>
</feature>
<evidence type="ECO:0000256" key="1">
    <source>
        <dbReference type="ARBA" id="ARBA00005614"/>
    </source>
</evidence>
<sequence length="89" mass="10126">MTKNIIIRVYGRVQGVGFRYYTREMAIKSGITGYVSNEADGSVYIEAEGAQEQLDVFIRLCKEGPARAIVTDFRKFEGTLMNYSSFRIK</sequence>
<evidence type="ECO:0000256" key="4">
    <source>
        <dbReference type="PROSITE-ProRule" id="PRU00520"/>
    </source>
</evidence>
<dbReference type="EC" id="3.6.1.7" evidence="2 4"/>
<keyword evidence="4" id="KW-0378">Hydrolase</keyword>
<dbReference type="Pfam" id="PF00708">
    <property type="entry name" value="Acylphosphatase"/>
    <property type="match status" value="1"/>
</dbReference>
<dbReference type="PRINTS" id="PR00112">
    <property type="entry name" value="ACYLPHPHTASE"/>
</dbReference>
<feature type="active site" evidence="4">
    <location>
        <position position="19"/>
    </location>
</feature>
<accession>A0A0S7BZG9</accession>
<evidence type="ECO:0000259" key="6">
    <source>
        <dbReference type="PROSITE" id="PS51160"/>
    </source>
</evidence>
<dbReference type="AlphaFoldDB" id="A0A0S7BZG9"/>
<name>A0A0S7BZG9_9BACT</name>
<gene>
    <name evidence="7" type="ORF">TBC1_11895</name>
</gene>
<evidence type="ECO:0000313" key="7">
    <source>
        <dbReference type="EMBL" id="GAP42756.1"/>
    </source>
</evidence>
<dbReference type="OrthoDB" id="9808093at2"/>
<dbReference type="InterPro" id="IPR020456">
    <property type="entry name" value="Acylphosphatase"/>
</dbReference>
<organism evidence="7">
    <name type="scientific">Lentimicrobium saccharophilum</name>
    <dbReference type="NCBI Taxonomy" id="1678841"/>
    <lineage>
        <taxon>Bacteria</taxon>
        <taxon>Pseudomonadati</taxon>
        <taxon>Bacteroidota</taxon>
        <taxon>Bacteroidia</taxon>
        <taxon>Bacteroidales</taxon>
        <taxon>Lentimicrobiaceae</taxon>
        <taxon>Lentimicrobium</taxon>
    </lineage>
</organism>
<dbReference type="EMBL" id="DF968182">
    <property type="protein sequence ID" value="GAP42756.1"/>
    <property type="molecule type" value="Genomic_DNA"/>
</dbReference>
<proteinExistence type="inferred from homology"/>
<dbReference type="InterPro" id="IPR036046">
    <property type="entry name" value="Acylphosphatase-like_dom_sf"/>
</dbReference>
<dbReference type="GO" id="GO:0003998">
    <property type="term" value="F:acylphosphatase activity"/>
    <property type="evidence" value="ECO:0007669"/>
    <property type="project" value="UniProtKB-EC"/>
</dbReference>
<dbReference type="InterPro" id="IPR001792">
    <property type="entry name" value="Acylphosphatase-like_dom"/>
</dbReference>
<dbReference type="PATRIC" id="fig|1678841.3.peg.1016"/>
<evidence type="ECO:0000313" key="8">
    <source>
        <dbReference type="Proteomes" id="UP000053091"/>
    </source>
</evidence>
<protein>
    <recommendedName>
        <fullName evidence="2 4">acylphosphatase</fullName>
        <ecNumber evidence="2 4">3.6.1.7</ecNumber>
    </recommendedName>
</protein>
<evidence type="ECO:0000256" key="3">
    <source>
        <dbReference type="ARBA" id="ARBA00047645"/>
    </source>
</evidence>
<dbReference type="Gene3D" id="3.30.70.100">
    <property type="match status" value="1"/>
</dbReference>
<reference evidence="7" key="1">
    <citation type="journal article" date="2015" name="Genome Announc.">
        <title>Draft Genome Sequence of Bacteroidales Strain TBC1, a Novel Isolate from a Methanogenic Wastewater Treatment System.</title>
        <authorList>
            <person name="Tourlousse D.M."/>
            <person name="Matsuura N."/>
            <person name="Sun L."/>
            <person name="Toyonaga M."/>
            <person name="Kuroda K."/>
            <person name="Ohashi A."/>
            <person name="Cruz R."/>
            <person name="Yamaguchi T."/>
            <person name="Sekiguchi Y."/>
        </authorList>
    </citation>
    <scope>NUCLEOTIDE SEQUENCE [LARGE SCALE GENOMIC DNA]</scope>
    <source>
        <strain evidence="7">TBC1</strain>
    </source>
</reference>
<evidence type="ECO:0000256" key="5">
    <source>
        <dbReference type="RuleBase" id="RU004168"/>
    </source>
</evidence>
<dbReference type="RefSeq" id="WP_062039059.1">
    <property type="nucleotide sequence ID" value="NZ_DF968182.1"/>
</dbReference>
<dbReference type="InterPro" id="IPR017968">
    <property type="entry name" value="Acylphosphatase_CS"/>
</dbReference>
<feature type="domain" description="Acylphosphatase-like" evidence="6">
    <location>
        <begin position="4"/>
        <end position="89"/>
    </location>
</feature>
<dbReference type="PROSITE" id="PS00150">
    <property type="entry name" value="ACYLPHOSPHATASE_1"/>
    <property type="match status" value="1"/>
</dbReference>
<dbReference type="PANTHER" id="PTHR47268">
    <property type="entry name" value="ACYLPHOSPHATASE"/>
    <property type="match status" value="1"/>
</dbReference>
<comment type="catalytic activity">
    <reaction evidence="3 4">
        <text>an acyl phosphate + H2O = a carboxylate + phosphate + H(+)</text>
        <dbReference type="Rhea" id="RHEA:14965"/>
        <dbReference type="ChEBI" id="CHEBI:15377"/>
        <dbReference type="ChEBI" id="CHEBI:15378"/>
        <dbReference type="ChEBI" id="CHEBI:29067"/>
        <dbReference type="ChEBI" id="CHEBI:43474"/>
        <dbReference type="ChEBI" id="CHEBI:59918"/>
        <dbReference type="EC" id="3.6.1.7"/>
    </reaction>
</comment>
<dbReference type="SUPFAM" id="SSF54975">
    <property type="entry name" value="Acylphosphatase/BLUF domain-like"/>
    <property type="match status" value="1"/>
</dbReference>
<comment type="similarity">
    <text evidence="1 5">Belongs to the acylphosphatase family.</text>
</comment>
<dbReference type="PANTHER" id="PTHR47268:SF4">
    <property type="entry name" value="ACYLPHOSPHATASE"/>
    <property type="match status" value="1"/>
</dbReference>
<dbReference type="STRING" id="1678841.TBC1_11895"/>
<keyword evidence="8" id="KW-1185">Reference proteome</keyword>
<dbReference type="PROSITE" id="PS51160">
    <property type="entry name" value="ACYLPHOSPHATASE_3"/>
    <property type="match status" value="1"/>
</dbReference>
<dbReference type="Proteomes" id="UP000053091">
    <property type="component" value="Unassembled WGS sequence"/>
</dbReference>